<protein>
    <submittedName>
        <fullName evidence="1">Uncharacterized protein</fullName>
    </submittedName>
</protein>
<proteinExistence type="predicted"/>
<reference evidence="1" key="1">
    <citation type="submission" date="2019-12" db="EMBL/GenBank/DDBJ databases">
        <title>Genome sequencing and annotation of Brassica cretica.</title>
        <authorList>
            <person name="Studholme D.J."/>
            <person name="Sarris P.F."/>
        </authorList>
    </citation>
    <scope>NUCLEOTIDE SEQUENCE</scope>
    <source>
        <strain evidence="1">PFS-102/07</strain>
        <tissue evidence="1">Leaf</tissue>
    </source>
</reference>
<gene>
    <name evidence="1" type="ORF">F2Q70_00025991</name>
</gene>
<organism evidence="1">
    <name type="scientific">Brassica cretica</name>
    <name type="common">Mustard</name>
    <dbReference type="NCBI Taxonomy" id="69181"/>
    <lineage>
        <taxon>Eukaryota</taxon>
        <taxon>Viridiplantae</taxon>
        <taxon>Streptophyta</taxon>
        <taxon>Embryophyta</taxon>
        <taxon>Tracheophyta</taxon>
        <taxon>Spermatophyta</taxon>
        <taxon>Magnoliopsida</taxon>
        <taxon>eudicotyledons</taxon>
        <taxon>Gunneridae</taxon>
        <taxon>Pentapetalae</taxon>
        <taxon>rosids</taxon>
        <taxon>malvids</taxon>
        <taxon>Brassicales</taxon>
        <taxon>Brassicaceae</taxon>
        <taxon>Brassiceae</taxon>
        <taxon>Brassica</taxon>
    </lineage>
</organism>
<comment type="caution">
    <text evidence="1">The sequence shown here is derived from an EMBL/GenBank/DDBJ whole genome shotgun (WGS) entry which is preliminary data.</text>
</comment>
<evidence type="ECO:0000313" key="1">
    <source>
        <dbReference type="EMBL" id="KAF2601812.1"/>
    </source>
</evidence>
<name>A0A8S9L6K5_BRACR</name>
<dbReference type="AlphaFoldDB" id="A0A8S9L6K5"/>
<dbReference type="EMBL" id="QGKY02000094">
    <property type="protein sequence ID" value="KAF2601812.1"/>
    <property type="molecule type" value="Genomic_DNA"/>
</dbReference>
<accession>A0A8S9L6K5</accession>
<sequence length="105" mass="11465">MSPLSLTAAADCSAMPDPYLRDLMLDWSIRRTCYPSVTDLYKPFNLSLGCFLSGRELADRGTRAGWTSDASCSDANGKLRTSRIRNALGLELIGWMQDGTRAGAD</sequence>